<gene>
    <name evidence="4" type="ORF">SELMODRAFT_441877</name>
</gene>
<organism evidence="5">
    <name type="scientific">Selaginella moellendorffii</name>
    <name type="common">Spikemoss</name>
    <dbReference type="NCBI Taxonomy" id="88036"/>
    <lineage>
        <taxon>Eukaryota</taxon>
        <taxon>Viridiplantae</taxon>
        <taxon>Streptophyta</taxon>
        <taxon>Embryophyta</taxon>
        <taxon>Tracheophyta</taxon>
        <taxon>Lycopodiopsida</taxon>
        <taxon>Selaginellales</taxon>
        <taxon>Selaginellaceae</taxon>
        <taxon>Selaginella</taxon>
    </lineage>
</organism>
<accession>D8RNC7</accession>
<evidence type="ECO:0000259" key="3">
    <source>
        <dbReference type="Pfam" id="PF11250"/>
    </source>
</evidence>
<name>D8RNC7_SELML</name>
<dbReference type="KEGG" id="smo:SELMODRAFT_441877"/>
<dbReference type="Pfam" id="PF11250">
    <property type="entry name" value="FAF"/>
    <property type="match status" value="1"/>
</dbReference>
<evidence type="ECO:0000256" key="1">
    <source>
        <dbReference type="ARBA" id="ARBA00008690"/>
    </source>
</evidence>
<evidence type="ECO:0000313" key="5">
    <source>
        <dbReference type="Proteomes" id="UP000001514"/>
    </source>
</evidence>
<dbReference type="InterPro" id="IPR021410">
    <property type="entry name" value="FAF"/>
</dbReference>
<evidence type="ECO:0000313" key="4">
    <source>
        <dbReference type="EMBL" id="EFJ26702.1"/>
    </source>
</evidence>
<keyword evidence="5" id="KW-1185">Reference proteome</keyword>
<sequence length="159" mass="17592">MRGPVMVDSVIQLPQMEKSSAEDDQHPHRFRKGEFPPPMPSLARTSYNHLPLQVPWTLLSANRSNNRVVLHEIKAAHGAQLMLFQPIRSQGRLVLQMLRHDSDDELGGETDQELEEAETEEEPSPPLESSPSGDSSATTTFLSTTASTGSTIDMDSELD</sequence>
<comment type="similarity">
    <text evidence="1">Belongs to the fantastic four family.</text>
</comment>
<dbReference type="AlphaFoldDB" id="D8RNC7"/>
<evidence type="ECO:0000256" key="2">
    <source>
        <dbReference type="SAM" id="MobiDB-lite"/>
    </source>
</evidence>
<dbReference type="PANTHER" id="PTHR33155:SF75">
    <property type="entry name" value="OS02G0750800 PROTEIN"/>
    <property type="match status" value="1"/>
</dbReference>
<feature type="region of interest" description="Disordered" evidence="2">
    <location>
        <begin position="15"/>
        <end position="38"/>
    </location>
</feature>
<protein>
    <recommendedName>
        <fullName evidence="3">FAF domain-containing protein</fullName>
    </recommendedName>
</protein>
<reference evidence="4 5" key="1">
    <citation type="journal article" date="2011" name="Science">
        <title>The Selaginella genome identifies genetic changes associated with the evolution of vascular plants.</title>
        <authorList>
            <person name="Banks J.A."/>
            <person name="Nishiyama T."/>
            <person name="Hasebe M."/>
            <person name="Bowman J.L."/>
            <person name="Gribskov M."/>
            <person name="dePamphilis C."/>
            <person name="Albert V.A."/>
            <person name="Aono N."/>
            <person name="Aoyama T."/>
            <person name="Ambrose B.A."/>
            <person name="Ashton N.W."/>
            <person name="Axtell M.J."/>
            <person name="Barker E."/>
            <person name="Barker M.S."/>
            <person name="Bennetzen J.L."/>
            <person name="Bonawitz N.D."/>
            <person name="Chapple C."/>
            <person name="Cheng C."/>
            <person name="Correa L.G."/>
            <person name="Dacre M."/>
            <person name="DeBarry J."/>
            <person name="Dreyer I."/>
            <person name="Elias M."/>
            <person name="Engstrom E.M."/>
            <person name="Estelle M."/>
            <person name="Feng L."/>
            <person name="Finet C."/>
            <person name="Floyd S.K."/>
            <person name="Frommer W.B."/>
            <person name="Fujita T."/>
            <person name="Gramzow L."/>
            <person name="Gutensohn M."/>
            <person name="Harholt J."/>
            <person name="Hattori M."/>
            <person name="Heyl A."/>
            <person name="Hirai T."/>
            <person name="Hiwatashi Y."/>
            <person name="Ishikawa M."/>
            <person name="Iwata M."/>
            <person name="Karol K.G."/>
            <person name="Koehler B."/>
            <person name="Kolukisaoglu U."/>
            <person name="Kubo M."/>
            <person name="Kurata T."/>
            <person name="Lalonde S."/>
            <person name="Li K."/>
            <person name="Li Y."/>
            <person name="Litt A."/>
            <person name="Lyons E."/>
            <person name="Manning G."/>
            <person name="Maruyama T."/>
            <person name="Michael T.P."/>
            <person name="Mikami K."/>
            <person name="Miyazaki S."/>
            <person name="Morinaga S."/>
            <person name="Murata T."/>
            <person name="Mueller-Roeber B."/>
            <person name="Nelson D.R."/>
            <person name="Obara M."/>
            <person name="Oguri Y."/>
            <person name="Olmstead R.G."/>
            <person name="Onodera N."/>
            <person name="Petersen B.L."/>
            <person name="Pils B."/>
            <person name="Prigge M."/>
            <person name="Rensing S.A."/>
            <person name="Riano-Pachon D.M."/>
            <person name="Roberts A.W."/>
            <person name="Sato Y."/>
            <person name="Scheller H.V."/>
            <person name="Schulz B."/>
            <person name="Schulz C."/>
            <person name="Shakirov E.V."/>
            <person name="Shibagaki N."/>
            <person name="Shinohara N."/>
            <person name="Shippen D.E."/>
            <person name="Soerensen I."/>
            <person name="Sotooka R."/>
            <person name="Sugimoto N."/>
            <person name="Sugita M."/>
            <person name="Sumikawa N."/>
            <person name="Tanurdzic M."/>
            <person name="Theissen G."/>
            <person name="Ulvskov P."/>
            <person name="Wakazuki S."/>
            <person name="Weng J.K."/>
            <person name="Willats W.W."/>
            <person name="Wipf D."/>
            <person name="Wolf P.G."/>
            <person name="Yang L."/>
            <person name="Zimmer A.D."/>
            <person name="Zhu Q."/>
            <person name="Mitros T."/>
            <person name="Hellsten U."/>
            <person name="Loque D."/>
            <person name="Otillar R."/>
            <person name="Salamov A."/>
            <person name="Schmutz J."/>
            <person name="Shapiro H."/>
            <person name="Lindquist E."/>
            <person name="Lucas S."/>
            <person name="Rokhsar D."/>
            <person name="Grigoriev I.V."/>
        </authorList>
    </citation>
    <scope>NUCLEOTIDE SEQUENCE [LARGE SCALE GENOMIC DNA]</scope>
</reference>
<dbReference type="PANTHER" id="PTHR33155">
    <property type="entry name" value="FANTASTIC FOUR-LIKE PROTEIN (DUF3049)"/>
    <property type="match status" value="1"/>
</dbReference>
<feature type="region of interest" description="Disordered" evidence="2">
    <location>
        <begin position="99"/>
        <end position="159"/>
    </location>
</feature>
<dbReference type="Proteomes" id="UP000001514">
    <property type="component" value="Unassembled WGS sequence"/>
</dbReference>
<dbReference type="Gramene" id="EFJ26702">
    <property type="protein sequence ID" value="EFJ26702"/>
    <property type="gene ID" value="SELMODRAFT_441877"/>
</dbReference>
<dbReference type="InParanoid" id="D8RNC7"/>
<dbReference type="EMBL" id="GL377584">
    <property type="protein sequence ID" value="EFJ26702.1"/>
    <property type="molecule type" value="Genomic_DNA"/>
</dbReference>
<dbReference type="HOGENOM" id="CLU_1663712_0_0_1"/>
<proteinExistence type="inferred from homology"/>
<feature type="compositionally biased region" description="Acidic residues" evidence="2">
    <location>
        <begin position="103"/>
        <end position="123"/>
    </location>
</feature>
<dbReference type="InterPro" id="IPR046431">
    <property type="entry name" value="FAF_dom"/>
</dbReference>
<feature type="compositionally biased region" description="Low complexity" evidence="2">
    <location>
        <begin position="127"/>
        <end position="151"/>
    </location>
</feature>
<feature type="domain" description="FAF" evidence="3">
    <location>
        <begin position="34"/>
        <end position="97"/>
    </location>
</feature>